<accession>A0AAN9YU10</accession>
<gene>
    <name evidence="5" type="primary">MHP1</name>
    <name evidence="5" type="ORF">SLS62_003842</name>
</gene>
<evidence type="ECO:0000313" key="6">
    <source>
        <dbReference type="Proteomes" id="UP001320420"/>
    </source>
</evidence>
<keyword evidence="3" id="KW-0206">Cytoskeleton</keyword>
<reference evidence="5 6" key="1">
    <citation type="submission" date="2024-02" db="EMBL/GenBank/DDBJ databases">
        <title>De novo assembly and annotation of 12 fungi associated with fruit tree decline syndrome in Ontario, Canada.</title>
        <authorList>
            <person name="Sulman M."/>
            <person name="Ellouze W."/>
            <person name="Ilyukhin E."/>
        </authorList>
    </citation>
    <scope>NUCLEOTIDE SEQUENCE [LARGE SCALE GENOMIC DNA]</scope>
    <source>
        <strain evidence="5 6">M11/M66-122</strain>
    </source>
</reference>
<comment type="subcellular location">
    <subcellularLocation>
        <location evidence="1">Cytoplasm</location>
        <location evidence="1">Cytoskeleton</location>
    </subcellularLocation>
</comment>
<dbReference type="GO" id="GO:0005856">
    <property type="term" value="C:cytoskeleton"/>
    <property type="evidence" value="ECO:0007669"/>
    <property type="project" value="UniProtKB-SubCell"/>
</dbReference>
<feature type="compositionally biased region" description="Basic and acidic residues" evidence="4">
    <location>
        <begin position="325"/>
        <end position="361"/>
    </location>
</feature>
<evidence type="ECO:0000256" key="1">
    <source>
        <dbReference type="ARBA" id="ARBA00004245"/>
    </source>
</evidence>
<dbReference type="SMART" id="SM00368">
    <property type="entry name" value="LRR_RI"/>
    <property type="match status" value="4"/>
</dbReference>
<feature type="region of interest" description="Disordered" evidence="4">
    <location>
        <begin position="999"/>
        <end position="1018"/>
    </location>
</feature>
<evidence type="ECO:0000256" key="4">
    <source>
        <dbReference type="SAM" id="MobiDB-lite"/>
    </source>
</evidence>
<dbReference type="PANTHER" id="PTHR24107">
    <property type="entry name" value="YNEIN REGULATORY COMPLEX SUBUNIT 5"/>
    <property type="match status" value="1"/>
</dbReference>
<proteinExistence type="predicted"/>
<comment type="caution">
    <text evidence="5">The sequence shown here is derived from an EMBL/GenBank/DDBJ whole genome shotgun (WGS) entry which is preliminary data.</text>
</comment>
<protein>
    <submittedName>
        <fullName evidence="5">Microtubules assembly and stabilization protein</fullName>
    </submittedName>
</protein>
<dbReference type="InterPro" id="IPR052410">
    <property type="entry name" value="DRC5"/>
</dbReference>
<evidence type="ECO:0000256" key="3">
    <source>
        <dbReference type="ARBA" id="ARBA00023212"/>
    </source>
</evidence>
<dbReference type="PANTHER" id="PTHR24107:SF2">
    <property type="entry name" value="NLR FAMILY CARD DOMAIN CONTAINING 3"/>
    <property type="match status" value="1"/>
</dbReference>
<keyword evidence="6" id="KW-1185">Reference proteome</keyword>
<dbReference type="EMBL" id="JAKJXP020000022">
    <property type="protein sequence ID" value="KAK7754264.1"/>
    <property type="molecule type" value="Genomic_DNA"/>
</dbReference>
<feature type="compositionally biased region" description="Basic and acidic residues" evidence="4">
    <location>
        <begin position="249"/>
        <end position="258"/>
    </location>
</feature>
<dbReference type="AlphaFoldDB" id="A0AAN9YU10"/>
<dbReference type="Gene3D" id="3.80.10.10">
    <property type="entry name" value="Ribonuclease Inhibitor"/>
    <property type="match status" value="2"/>
</dbReference>
<dbReference type="SUPFAM" id="SSF52047">
    <property type="entry name" value="RNI-like"/>
    <property type="match status" value="1"/>
</dbReference>
<feature type="compositionally biased region" description="Basic and acidic residues" evidence="4">
    <location>
        <begin position="295"/>
        <end position="304"/>
    </location>
</feature>
<feature type="region of interest" description="Disordered" evidence="4">
    <location>
        <begin position="249"/>
        <end position="269"/>
    </location>
</feature>
<feature type="compositionally biased region" description="Basic and acidic residues" evidence="4">
    <location>
        <begin position="19"/>
        <end position="30"/>
    </location>
</feature>
<organism evidence="5 6">
    <name type="scientific">Diatrype stigma</name>
    <dbReference type="NCBI Taxonomy" id="117547"/>
    <lineage>
        <taxon>Eukaryota</taxon>
        <taxon>Fungi</taxon>
        <taxon>Dikarya</taxon>
        <taxon>Ascomycota</taxon>
        <taxon>Pezizomycotina</taxon>
        <taxon>Sordariomycetes</taxon>
        <taxon>Xylariomycetidae</taxon>
        <taxon>Xylariales</taxon>
        <taxon>Diatrypaceae</taxon>
        <taxon>Diatrype</taxon>
    </lineage>
</organism>
<feature type="compositionally biased region" description="Polar residues" evidence="4">
    <location>
        <begin position="74"/>
        <end position="107"/>
    </location>
</feature>
<name>A0AAN9YU10_9PEZI</name>
<dbReference type="Proteomes" id="UP001320420">
    <property type="component" value="Unassembled WGS sequence"/>
</dbReference>
<sequence length="1194" mass="130876">MVGVQMPDMEQIMDVSWMTHEKAENTEKHTPQSHLQPSPTHSASTTDRPSDAGTPSKTNGHASPAVPGVHLSPAVSTQNGTAVKSSPQSQPPAQVTAGTEKNGTFPTAQRRPSWFANMASRFSAGSQASPPPSSTQPSADEATPLPKISPNKNAVLPHGSRQTGDAPYTPAPPKSSQPGFLGVLRRLSSNNGTPISRAGHGLVERKVLNVDKHRERCRVNELSQAKLRRVAFCVDVEIAPMPKYADEELTRKASADKTQKRKIKEKGEAEALKNPDVLLVQKEHDGFVEVTGELLPKEPEKEGTEAPSPSAQVNGQEGDAEGGQEGEKKQEQGMTRKKEKKRKSEAERKAKKEQKRKEALEKGAIPMEIHLDSDSSSEDVSSIAGTPKTHLKPTTNPVRIYRRCCQLRETDILTKVTHQLPKPTELSRDGLVEKLDLTDYLLTLRDLVTLGDFLAVVPVKEVVLENCGLTDEGVRVVLAGLLAARRPQAKYRRSLTIPADLTPQGGVVERLVLKNNKIGSEGWKHIGLFIHLCRSIKYIDLSKIPFPTPAEPVKTPLSIHLHPGHGSHHGHHGTLSPFDIAGLLSKAISERLAGPELELINLGATGLNANQLGAIVDGILKSGVTRLGLSHNNLDAQGVQHVARYLRNAKCEGLDLGGNDLRHQLETIAGAIGENNPLWAISLANCNLEPASLCKIFPVFTKLSSFKFLDLSHNQALFESEPSALGLLRRYLPQLANLRRLHLADVSMTPEQAISLAEILPEVKTLAHINLLENPGLESVAEADSEVKKEEACALYASFLAAVRVSRSLVKVDINEPSSEAGELVTALANQVVAYCMRNLQGVPEFRDSNGDQNEILKYPEVLRHLVGYEGDSPPAEIEDMDETAPDDDYVIGGTGVVKALTCCLKNIGDENNHGQGEHTGDFTPGTIARTASLPSSKAKDMPKELLASARKIRVRLQPALVQAKASASQDMNNYHRLLFLDSTIEGIIKRFENEFPETRQDAPFGTSPPNRMAPQPRRTFSMSSAEEDVFMSDNEEMDTTIVPSTHSRSNSILSHTSRALVEEEGQTLRAGHKFRRNLLKPEHYGLLTSTEEIKNDPAHAKLIAVLLDELSEEDEGLRKKVREQGAVRTFQEYRELIMKRLRDKDPLYWESFIEAQEKARANLKVGTDPEPFAHGPKNIHDKDIIIDEQAISD</sequence>
<feature type="region of interest" description="Disordered" evidence="4">
    <location>
        <begin position="14"/>
        <end position="110"/>
    </location>
</feature>
<evidence type="ECO:0000256" key="2">
    <source>
        <dbReference type="ARBA" id="ARBA00022490"/>
    </source>
</evidence>
<feature type="compositionally biased region" description="Polar residues" evidence="4">
    <location>
        <begin position="32"/>
        <end position="61"/>
    </location>
</feature>
<dbReference type="InterPro" id="IPR032675">
    <property type="entry name" value="LRR_dom_sf"/>
</dbReference>
<keyword evidence="2" id="KW-0963">Cytoplasm</keyword>
<feature type="region of interest" description="Disordered" evidence="4">
    <location>
        <begin position="122"/>
        <end position="180"/>
    </location>
</feature>
<evidence type="ECO:0000313" key="5">
    <source>
        <dbReference type="EMBL" id="KAK7754264.1"/>
    </source>
</evidence>
<feature type="region of interest" description="Disordered" evidence="4">
    <location>
        <begin position="292"/>
        <end position="391"/>
    </location>
</feature>